<evidence type="ECO:0000256" key="2">
    <source>
        <dbReference type="ARBA" id="ARBA00010835"/>
    </source>
</evidence>
<accession>A0A2H0V8J9</accession>
<dbReference type="EMBL" id="PFAL01000024">
    <property type="protein sequence ID" value="PIR95402.1"/>
    <property type="molecule type" value="Genomic_DNA"/>
</dbReference>
<dbReference type="PANTHER" id="PTHR43804:SF7">
    <property type="entry name" value="LD18447P"/>
    <property type="match status" value="1"/>
</dbReference>
<organism evidence="7 8">
    <name type="scientific">Candidatus Falkowbacteria bacterium CG10_big_fil_rev_8_21_14_0_10_37_18</name>
    <dbReference type="NCBI Taxonomy" id="1974562"/>
    <lineage>
        <taxon>Bacteria</taxon>
        <taxon>Candidatus Falkowiibacteriota</taxon>
    </lineage>
</organism>
<dbReference type="Pfam" id="PF03462">
    <property type="entry name" value="PCRF"/>
    <property type="match status" value="1"/>
</dbReference>
<dbReference type="Pfam" id="PF00472">
    <property type="entry name" value="RF-1"/>
    <property type="match status" value="1"/>
</dbReference>
<dbReference type="Gene3D" id="3.30.70.1660">
    <property type="match status" value="1"/>
</dbReference>
<dbReference type="InterPro" id="IPR000352">
    <property type="entry name" value="Pep_chain_release_fac_I"/>
</dbReference>
<dbReference type="InterPro" id="IPR005139">
    <property type="entry name" value="PCRF"/>
</dbReference>
<comment type="function">
    <text evidence="1">Peptide chain release factor 1 directs the termination of translation in response to the peptide chain termination codons UAG and UAA.</text>
</comment>
<evidence type="ECO:0000256" key="4">
    <source>
        <dbReference type="ARBA" id="ARBA00022917"/>
    </source>
</evidence>
<evidence type="ECO:0000313" key="8">
    <source>
        <dbReference type="Proteomes" id="UP000229972"/>
    </source>
</evidence>
<protein>
    <recommendedName>
        <fullName evidence="5">Peptide chain release factor 1</fullName>
    </recommendedName>
</protein>
<evidence type="ECO:0000256" key="5">
    <source>
        <dbReference type="NCBIfam" id="TIGR00019"/>
    </source>
</evidence>
<dbReference type="SMART" id="SM00937">
    <property type="entry name" value="PCRF"/>
    <property type="match status" value="1"/>
</dbReference>
<evidence type="ECO:0000256" key="1">
    <source>
        <dbReference type="ARBA" id="ARBA00002986"/>
    </source>
</evidence>
<proteinExistence type="inferred from homology"/>
<comment type="caution">
    <text evidence="7">The sequence shown here is derived from an EMBL/GenBank/DDBJ whole genome shotgun (WGS) entry which is preliminary data.</text>
</comment>
<feature type="domain" description="Peptide chain release factor" evidence="6">
    <location>
        <begin position="60"/>
        <end position="174"/>
    </location>
</feature>
<dbReference type="GO" id="GO:0005737">
    <property type="term" value="C:cytoplasm"/>
    <property type="evidence" value="ECO:0007669"/>
    <property type="project" value="UniProtKB-ARBA"/>
</dbReference>
<dbReference type="Proteomes" id="UP000229972">
    <property type="component" value="Unassembled WGS sequence"/>
</dbReference>
<dbReference type="AlphaFoldDB" id="A0A2H0V8J9"/>
<dbReference type="FunFam" id="3.30.70.1660:FF:000002">
    <property type="entry name" value="Peptide chain release factor 1"/>
    <property type="match status" value="1"/>
</dbReference>
<dbReference type="NCBIfam" id="TIGR00019">
    <property type="entry name" value="prfA"/>
    <property type="match status" value="1"/>
</dbReference>
<reference evidence="8" key="1">
    <citation type="submission" date="2017-09" db="EMBL/GenBank/DDBJ databases">
        <title>Depth-based differentiation of microbial function through sediment-hosted aquifers and enrichment of novel symbionts in the deep terrestrial subsurface.</title>
        <authorList>
            <person name="Probst A.J."/>
            <person name="Ladd B."/>
            <person name="Jarett J.K."/>
            <person name="Geller-Mcgrath D.E."/>
            <person name="Sieber C.M.K."/>
            <person name="Emerson J.B."/>
            <person name="Anantharaman K."/>
            <person name="Thomas B.C."/>
            <person name="Malmstrom R."/>
            <person name="Stieglmeier M."/>
            <person name="Klingl A."/>
            <person name="Woyke T."/>
            <person name="Ryan C.M."/>
            <person name="Banfield J.F."/>
        </authorList>
    </citation>
    <scope>NUCLEOTIDE SEQUENCE [LARGE SCALE GENOMIC DNA]</scope>
</reference>
<dbReference type="InterPro" id="IPR045853">
    <property type="entry name" value="Pep_chain_release_fac_I_sf"/>
</dbReference>
<dbReference type="Gene3D" id="6.10.140.1950">
    <property type="match status" value="1"/>
</dbReference>
<keyword evidence="3" id="KW-0488">Methylation</keyword>
<sequence>MFADIKKRFSDLEQQLMDPALIADQKELVKISQEHASLKKAMTLILELEKTEDNISQNKEIINSEQDGELRAMAQEELLELEKRATEIKEELEEEINPDNPKDKKNAIVEIRAGTGGDEAALFAGDLFRMYSRYCERRKWKLSLIDSSVIGIGGFKEVVFEIKGDGAYGALKLEAGTHRVQRVPTTEKQGRVHTSTATVVVLPEAEEVDLEIKPGDVRIDIFCSSGPGGQSVNTTYSAIRLVHLPTGITVSSQTERSQHQNKERAFQVLRSRLLAKQEDDRRIASSNAHATQVGAGNRVDKIRTYNVSQDRVTDHRINISWHSINRILDGEIEEIIAALRKADKEATAANKA</sequence>
<dbReference type="NCBIfam" id="NF001859">
    <property type="entry name" value="PRK00591.1"/>
    <property type="match status" value="1"/>
</dbReference>
<dbReference type="PANTHER" id="PTHR43804">
    <property type="entry name" value="LD18447P"/>
    <property type="match status" value="1"/>
</dbReference>
<comment type="similarity">
    <text evidence="2">Belongs to the prokaryotic/mitochondrial release factor family.</text>
</comment>
<dbReference type="InterPro" id="IPR004373">
    <property type="entry name" value="RF-1"/>
</dbReference>
<dbReference type="FunFam" id="3.30.160.20:FF:000004">
    <property type="entry name" value="Peptide chain release factor 1"/>
    <property type="match status" value="1"/>
</dbReference>
<name>A0A2H0V8J9_9BACT</name>
<evidence type="ECO:0000259" key="6">
    <source>
        <dbReference type="SMART" id="SM00937"/>
    </source>
</evidence>
<evidence type="ECO:0000256" key="3">
    <source>
        <dbReference type="ARBA" id="ARBA00022481"/>
    </source>
</evidence>
<evidence type="ECO:0000313" key="7">
    <source>
        <dbReference type="EMBL" id="PIR95402.1"/>
    </source>
</evidence>
<dbReference type="SUPFAM" id="SSF75620">
    <property type="entry name" value="Release factor"/>
    <property type="match status" value="1"/>
</dbReference>
<dbReference type="InterPro" id="IPR050057">
    <property type="entry name" value="Prokaryotic/Mito_RF"/>
</dbReference>
<keyword evidence="4" id="KW-0648">Protein biosynthesis</keyword>
<dbReference type="GO" id="GO:0016149">
    <property type="term" value="F:translation release factor activity, codon specific"/>
    <property type="evidence" value="ECO:0007669"/>
    <property type="project" value="InterPro"/>
</dbReference>
<dbReference type="Gene3D" id="3.30.160.20">
    <property type="match status" value="1"/>
</dbReference>
<gene>
    <name evidence="7" type="ORF">COT93_02605</name>
</gene>